<dbReference type="GO" id="GO:0016747">
    <property type="term" value="F:acyltransferase activity, transferring groups other than amino-acyl groups"/>
    <property type="evidence" value="ECO:0007669"/>
    <property type="project" value="InterPro"/>
</dbReference>
<feature type="domain" description="N-acetyltransferase" evidence="1">
    <location>
        <begin position="14"/>
        <end position="172"/>
    </location>
</feature>
<reference evidence="3 4" key="1">
    <citation type="submission" date="2019-05" db="EMBL/GenBank/DDBJ databases">
        <authorList>
            <consortium name="Pathogen Informatics"/>
        </authorList>
    </citation>
    <scope>NUCLEOTIDE SEQUENCE [LARGE SCALE GENOMIC DNA]</scope>
    <source>
        <strain evidence="3 4">NCTC11429</strain>
    </source>
</reference>
<dbReference type="Pfam" id="PF13302">
    <property type="entry name" value="Acetyltransf_3"/>
    <property type="match status" value="1"/>
</dbReference>
<evidence type="ECO:0000313" key="5">
    <source>
        <dbReference type="Proteomes" id="UP001566204"/>
    </source>
</evidence>
<dbReference type="InterPro" id="IPR000182">
    <property type="entry name" value="GNAT_dom"/>
</dbReference>
<dbReference type="PROSITE" id="PS51186">
    <property type="entry name" value="GNAT"/>
    <property type="match status" value="1"/>
</dbReference>
<keyword evidence="5" id="KW-1185">Reference proteome</keyword>
<dbReference type="AlphaFoldDB" id="A0A4U9VEI5"/>
<dbReference type="Proteomes" id="UP001566204">
    <property type="component" value="Unassembled WGS sequence"/>
</dbReference>
<evidence type="ECO:0000313" key="4">
    <source>
        <dbReference type="Proteomes" id="UP000308196"/>
    </source>
</evidence>
<evidence type="ECO:0000313" key="3">
    <source>
        <dbReference type="EMBL" id="VTR41614.1"/>
    </source>
</evidence>
<dbReference type="PANTHER" id="PTHR43610">
    <property type="entry name" value="BLL6696 PROTEIN"/>
    <property type="match status" value="1"/>
</dbReference>
<organism evidence="3 4">
    <name type="scientific">Sphingobacterium thalpophilum</name>
    <dbReference type="NCBI Taxonomy" id="259"/>
    <lineage>
        <taxon>Bacteria</taxon>
        <taxon>Pseudomonadati</taxon>
        <taxon>Bacteroidota</taxon>
        <taxon>Sphingobacteriia</taxon>
        <taxon>Sphingobacteriales</taxon>
        <taxon>Sphingobacteriaceae</taxon>
        <taxon>Sphingobacterium</taxon>
    </lineage>
</organism>
<dbReference type="STRING" id="1123265.GCA_000686625_03753"/>
<dbReference type="RefSeq" id="WP_028070460.1">
    <property type="nucleotide sequence ID" value="NZ_CP141191.1"/>
</dbReference>
<proteinExistence type="predicted"/>
<gene>
    <name evidence="2" type="ORF">ABTW24_20965</name>
    <name evidence="3" type="ORF">NCTC11429_02551</name>
</gene>
<dbReference type="GeneID" id="78463259"/>
<dbReference type="KEGG" id="stha:NCTC11429_02551"/>
<dbReference type="Gene3D" id="3.40.630.30">
    <property type="match status" value="1"/>
</dbReference>
<dbReference type="SUPFAM" id="SSF55729">
    <property type="entry name" value="Acyl-CoA N-acyltransferases (Nat)"/>
    <property type="match status" value="1"/>
</dbReference>
<evidence type="ECO:0000259" key="1">
    <source>
        <dbReference type="PROSITE" id="PS51186"/>
    </source>
</evidence>
<sequence length="182" mass="21398">MKFVAPNTLENEKVTLRLIGPKDFDRLYQVAQDPLIWEQHPNKDRWKKEVFRTFFESALDSKAAYLILDKATGECIGSTRYYGLNETERSIFVGFTFYARAYWGSGINPLVKEMMFDFAFNFVDTILLHVGAENYRSQKAVERLGAHRVAERIVAYANEPERRNVEYALQKNTWLRRRRNTD</sequence>
<dbReference type="PANTHER" id="PTHR43610:SF1">
    <property type="entry name" value="N-ACETYLTRANSFERASE DOMAIN-CONTAINING PROTEIN"/>
    <property type="match status" value="1"/>
</dbReference>
<dbReference type="EMBL" id="JBEOQB010000006">
    <property type="protein sequence ID" value="MEZ0454076.1"/>
    <property type="molecule type" value="Genomic_DNA"/>
</dbReference>
<protein>
    <submittedName>
        <fullName evidence="2">GNAT family N-acetyltransferase</fullName>
    </submittedName>
</protein>
<dbReference type="Proteomes" id="UP000308196">
    <property type="component" value="Chromosome"/>
</dbReference>
<name>A0A4U9VEI5_9SPHI</name>
<dbReference type="EMBL" id="LR590484">
    <property type="protein sequence ID" value="VTR41614.1"/>
    <property type="molecule type" value="Genomic_DNA"/>
</dbReference>
<accession>A0A4U9VEI5</accession>
<evidence type="ECO:0000313" key="2">
    <source>
        <dbReference type="EMBL" id="MEZ0454076.1"/>
    </source>
</evidence>
<dbReference type="InterPro" id="IPR016181">
    <property type="entry name" value="Acyl_CoA_acyltransferase"/>
</dbReference>
<reference evidence="2 5" key="2">
    <citation type="submission" date="2024-06" db="EMBL/GenBank/DDBJ databases">
        <title>Soil Sphingobacterium thalpophilum.</title>
        <authorList>
            <person name="Yang J."/>
            <person name="Li J."/>
        </authorList>
    </citation>
    <scope>NUCLEOTIDE SEQUENCE [LARGE SCALE GENOMIC DNA]</scope>
    <source>
        <strain evidence="2 5">22g91tb</strain>
    </source>
</reference>